<keyword evidence="5" id="KW-0378">Hydrolase</keyword>
<dbReference type="AlphaFoldDB" id="A0A371IGC9"/>
<comment type="caution">
    <text evidence="8">The sequence shown here is derived from an EMBL/GenBank/DDBJ whole genome shotgun (WGS) entry which is preliminary data.</text>
</comment>
<dbReference type="Pfam" id="PF17917">
    <property type="entry name" value="RT_RNaseH"/>
    <property type="match status" value="1"/>
</dbReference>
<keyword evidence="3" id="KW-0540">Nuclease</keyword>
<gene>
    <name evidence="8" type="primary">pol</name>
    <name evidence="8" type="ORF">CR513_00828</name>
</gene>
<keyword evidence="1" id="KW-0808">Transferase</keyword>
<evidence type="ECO:0000313" key="8">
    <source>
        <dbReference type="EMBL" id="RDY14136.1"/>
    </source>
</evidence>
<dbReference type="EMBL" id="QJKJ01000125">
    <property type="protein sequence ID" value="RDY14136.1"/>
    <property type="molecule type" value="Genomic_DNA"/>
</dbReference>
<dbReference type="Gene3D" id="3.30.70.270">
    <property type="match status" value="1"/>
</dbReference>
<name>A0A371IGC9_MUCPR</name>
<keyword evidence="2" id="KW-0548">Nucleotidyltransferase</keyword>
<feature type="domain" description="Reverse transcriptase RNase H-like" evidence="7">
    <location>
        <begin position="171"/>
        <end position="265"/>
    </location>
</feature>
<sequence>MKLNESTQKITCLCYSLIKCLKSLHDINIIVVWMGTSIICKFWWQPKSKRKPVSPAYTRHSHIKGCLLVYAMLLPPFKVLKRCKNANLVLNWKKMSNHDERMHCIRTQSILERDRGGARKCRGFYRRFFKDFSKISKPMTNLLAKNIEFEFSDAYLKAFELLKEKLINAPTDANDTTLWIVLGQKKDKVFHTICYAICTLNEAQQNYTTIEKKLLAVLFAFDKFKHYLELSKAIVYINHYTIKILLEKKDAKLCLIKWILLLQEFDLEIKDKKEIENQVADHLSHLN</sequence>
<organism evidence="8 9">
    <name type="scientific">Mucuna pruriens</name>
    <name type="common">Velvet bean</name>
    <name type="synonym">Dolichos pruriens</name>
    <dbReference type="NCBI Taxonomy" id="157652"/>
    <lineage>
        <taxon>Eukaryota</taxon>
        <taxon>Viridiplantae</taxon>
        <taxon>Streptophyta</taxon>
        <taxon>Embryophyta</taxon>
        <taxon>Tracheophyta</taxon>
        <taxon>Spermatophyta</taxon>
        <taxon>Magnoliopsida</taxon>
        <taxon>eudicotyledons</taxon>
        <taxon>Gunneridae</taxon>
        <taxon>Pentapetalae</taxon>
        <taxon>rosids</taxon>
        <taxon>fabids</taxon>
        <taxon>Fabales</taxon>
        <taxon>Fabaceae</taxon>
        <taxon>Papilionoideae</taxon>
        <taxon>50 kb inversion clade</taxon>
        <taxon>NPAAA clade</taxon>
        <taxon>indigoferoid/millettioid clade</taxon>
        <taxon>Phaseoleae</taxon>
        <taxon>Mucuna</taxon>
    </lineage>
</organism>
<evidence type="ECO:0000256" key="2">
    <source>
        <dbReference type="ARBA" id="ARBA00022695"/>
    </source>
</evidence>
<evidence type="ECO:0000256" key="1">
    <source>
        <dbReference type="ARBA" id="ARBA00022679"/>
    </source>
</evidence>
<dbReference type="GO" id="GO:0004519">
    <property type="term" value="F:endonuclease activity"/>
    <property type="evidence" value="ECO:0007669"/>
    <property type="project" value="UniProtKB-KW"/>
</dbReference>
<dbReference type="InterPro" id="IPR043128">
    <property type="entry name" value="Rev_trsase/Diguanyl_cyclase"/>
</dbReference>
<proteinExistence type="predicted"/>
<dbReference type="PANTHER" id="PTHR34072:SF44">
    <property type="entry name" value="RNA-DIRECTED DNA POLYMERASE"/>
    <property type="match status" value="1"/>
</dbReference>
<evidence type="ECO:0000313" key="9">
    <source>
        <dbReference type="Proteomes" id="UP000257109"/>
    </source>
</evidence>
<dbReference type="STRING" id="157652.A0A371IGC9"/>
<reference evidence="8" key="1">
    <citation type="submission" date="2018-05" db="EMBL/GenBank/DDBJ databases">
        <title>Draft genome of Mucuna pruriens seed.</title>
        <authorList>
            <person name="Nnadi N.E."/>
            <person name="Vos R."/>
            <person name="Hasami M.H."/>
            <person name="Devisetty U.K."/>
            <person name="Aguiy J.C."/>
        </authorList>
    </citation>
    <scope>NUCLEOTIDE SEQUENCE [LARGE SCALE GENOMIC DNA]</scope>
    <source>
        <strain evidence="8">JCA_2017</strain>
    </source>
</reference>
<dbReference type="Proteomes" id="UP000257109">
    <property type="component" value="Unassembled WGS sequence"/>
</dbReference>
<keyword evidence="9" id="KW-1185">Reference proteome</keyword>
<dbReference type="CDD" id="cd09274">
    <property type="entry name" value="RNase_HI_RT_Ty3"/>
    <property type="match status" value="1"/>
</dbReference>
<dbReference type="GO" id="GO:0016787">
    <property type="term" value="F:hydrolase activity"/>
    <property type="evidence" value="ECO:0007669"/>
    <property type="project" value="UniProtKB-KW"/>
</dbReference>
<evidence type="ECO:0000256" key="6">
    <source>
        <dbReference type="ARBA" id="ARBA00022918"/>
    </source>
</evidence>
<evidence type="ECO:0000256" key="3">
    <source>
        <dbReference type="ARBA" id="ARBA00022722"/>
    </source>
</evidence>
<accession>A0A371IGC9</accession>
<keyword evidence="4" id="KW-0255">Endonuclease</keyword>
<evidence type="ECO:0000256" key="4">
    <source>
        <dbReference type="ARBA" id="ARBA00022759"/>
    </source>
</evidence>
<feature type="non-terminal residue" evidence="8">
    <location>
        <position position="1"/>
    </location>
</feature>
<keyword evidence="6" id="KW-0695">RNA-directed DNA polymerase</keyword>
<dbReference type="InterPro" id="IPR043502">
    <property type="entry name" value="DNA/RNA_pol_sf"/>
</dbReference>
<evidence type="ECO:0000256" key="5">
    <source>
        <dbReference type="ARBA" id="ARBA00022801"/>
    </source>
</evidence>
<dbReference type="InterPro" id="IPR041373">
    <property type="entry name" value="RT_RNaseH"/>
</dbReference>
<protein>
    <submittedName>
        <fullName evidence="8">Retrovirus-related Pol polyprotein from transposon 17.6</fullName>
    </submittedName>
</protein>
<dbReference type="SUPFAM" id="SSF56672">
    <property type="entry name" value="DNA/RNA polymerases"/>
    <property type="match status" value="1"/>
</dbReference>
<dbReference type="GO" id="GO:0003964">
    <property type="term" value="F:RNA-directed DNA polymerase activity"/>
    <property type="evidence" value="ECO:0007669"/>
    <property type="project" value="UniProtKB-KW"/>
</dbReference>
<evidence type="ECO:0000259" key="7">
    <source>
        <dbReference type="Pfam" id="PF17917"/>
    </source>
</evidence>
<dbReference type="PANTHER" id="PTHR34072">
    <property type="entry name" value="ENZYMATIC POLYPROTEIN-RELATED"/>
    <property type="match status" value="1"/>
</dbReference>